<protein>
    <submittedName>
        <fullName evidence="2">Capsid maturation protease</fullName>
    </submittedName>
</protein>
<reference evidence="2 3" key="1">
    <citation type="submission" date="2016-03" db="EMBL/GenBank/DDBJ databases">
        <authorList>
            <person name="Ploux O."/>
        </authorList>
    </citation>
    <scope>NUCLEOTIDE SEQUENCE [LARGE SCALE GENOMIC DNA]</scope>
</reference>
<dbReference type="GO" id="GO:0008233">
    <property type="term" value="F:peptidase activity"/>
    <property type="evidence" value="ECO:0007669"/>
    <property type="project" value="UniProtKB-KW"/>
</dbReference>
<dbReference type="EMBL" id="KU958700">
    <property type="protein sequence ID" value="AMS01564.1"/>
    <property type="molecule type" value="Genomic_DNA"/>
</dbReference>
<evidence type="ECO:0000313" key="3">
    <source>
        <dbReference type="Proteomes" id="UP000223789"/>
    </source>
</evidence>
<accession>A0A142K631</accession>
<name>A0A142K631_9CAUD</name>
<evidence type="ECO:0000313" key="2">
    <source>
        <dbReference type="EMBL" id="AMS01564.1"/>
    </source>
</evidence>
<dbReference type="Proteomes" id="UP000223789">
    <property type="component" value="Segment"/>
</dbReference>
<evidence type="ECO:0000256" key="1">
    <source>
        <dbReference type="SAM" id="MobiDB-lite"/>
    </source>
</evidence>
<keyword evidence="2" id="KW-0378">Hydrolase</keyword>
<proteinExistence type="predicted"/>
<feature type="compositionally biased region" description="Low complexity" evidence="1">
    <location>
        <begin position="1"/>
        <end position="17"/>
    </location>
</feature>
<dbReference type="GO" id="GO:0006508">
    <property type="term" value="P:proteolysis"/>
    <property type="evidence" value="ECO:0007669"/>
    <property type="project" value="UniProtKB-KW"/>
</dbReference>
<feature type="region of interest" description="Disordered" evidence="1">
    <location>
        <begin position="1"/>
        <end position="32"/>
    </location>
</feature>
<organism evidence="2 3">
    <name type="scientific">Streptomyces phage Chymera</name>
    <dbReference type="NCBI Taxonomy" id="1821728"/>
    <lineage>
        <taxon>Viruses</taxon>
        <taxon>Duplodnaviria</taxon>
        <taxon>Heunggongvirae</taxon>
        <taxon>Uroviricota</taxon>
        <taxon>Caudoviricetes</taxon>
        <taxon>Chymeravirus</taxon>
        <taxon>Chymeravirus chymera</taxon>
    </lineage>
</organism>
<keyword evidence="2" id="KW-0645">Protease</keyword>
<gene>
    <name evidence="2" type="ORF">SEA_CHYMERA_5</name>
</gene>
<keyword evidence="3" id="KW-1185">Reference proteome</keyword>
<sequence length="266" mass="28678">MLQPRAAAHCHVQAAPAGRPPARPPDQGTEEAPMRHYVRGYVQRADGDEAGKPLTIIAATEGRKGDGLNLTMKGAELGRFEANPVVGYGHSYWGRDGLPIGRSDKTWIDDDKLRMTISFDQDDEFARTVERKYRGGYMNAFSIGFDVWNIDDAGVPEGWELFEVSAVPLPMDPNAIVESGRSALDIARGLDVRAAPDETVQAVLSRLAELDTARAGAVLSKKNKGLVSAARDALTELLDAAGGTDEDDERAAPLVDTARLLRLAGL</sequence>